<feature type="transmembrane region" description="Helical" evidence="10">
    <location>
        <begin position="274"/>
        <end position="296"/>
    </location>
</feature>
<keyword evidence="8 10" id="KW-0472">Membrane</keyword>
<dbReference type="Gene3D" id="1.10.287.130">
    <property type="match status" value="1"/>
</dbReference>
<dbReference type="InterPro" id="IPR000014">
    <property type="entry name" value="PAS"/>
</dbReference>
<evidence type="ECO:0000256" key="3">
    <source>
        <dbReference type="ARBA" id="ARBA00012438"/>
    </source>
</evidence>
<dbReference type="SMART" id="SM00387">
    <property type="entry name" value="HATPase_c"/>
    <property type="match status" value="1"/>
</dbReference>
<proteinExistence type="predicted"/>
<keyword evidence="7 10" id="KW-1133">Transmembrane helix</keyword>
<evidence type="ECO:0000256" key="4">
    <source>
        <dbReference type="ARBA" id="ARBA00022475"/>
    </source>
</evidence>
<keyword evidence="4" id="KW-1003">Cell membrane</keyword>
<dbReference type="PROSITE" id="PS50112">
    <property type="entry name" value="PAS"/>
    <property type="match status" value="1"/>
</dbReference>
<dbReference type="SUPFAM" id="SSF47384">
    <property type="entry name" value="Homodimeric domain of signal transducing histidine kinase"/>
    <property type="match status" value="1"/>
</dbReference>
<keyword evidence="5" id="KW-0597">Phosphoprotein</keyword>
<dbReference type="InterPro" id="IPR000700">
    <property type="entry name" value="PAS-assoc_C"/>
</dbReference>
<dbReference type="CDD" id="cd00082">
    <property type="entry name" value="HisKA"/>
    <property type="match status" value="1"/>
</dbReference>
<dbReference type="Pfam" id="PF02518">
    <property type="entry name" value="HATPase_c"/>
    <property type="match status" value="1"/>
</dbReference>
<dbReference type="PANTHER" id="PTHR43065">
    <property type="entry name" value="SENSOR HISTIDINE KINASE"/>
    <property type="match status" value="1"/>
</dbReference>
<sequence>MKRPVSLRGLLSWQFSLAGVLPLLLVIVALLGYLLPSFERTLRERDKVLASAVTEQVMTFLGSAELALNSAAFMLRKGVALSLVSPMLDALAANEGATDALLLIDYEGMVSGVGLPPRTQPYRDNFIGLSQVGQPHVREALERGKPVWSQTYLSPVSAQVVIARAVPVDGQVLVAEVNVEKLSRSVSALREEGGVFAVLLDRSGRIVAHPDPRMAREQVNLSDIPLVRQGMRGEIATGHFPVDGKDYFGSTVPIPQLGWVALIGQPADTVFGPLYAAAAITVIGVLLAAAMLLYVGNRTATRVAGRMELVAARARAIVDGGEVDPLPPTRVVEFARIGATLDAIFERLRTREAEVRNGAERLRTLLEGAPMGVIELRVEPSGGHFIVGINPQVQRVLGLPAEGALGHTLQGVFPGFDNTALAHACSTVASEGGSIESPGYEYQAPGCARVLDIFTFRHHAGVVALCFHDVTERVRAEHALRESELRFSAAFLAVPDYVTLSRASDGTIYDANEAFERITGIPREAAIGRTSVELGIFVHPEQRRLIAKGTLEDGRVDRFPIEMWRADRTVIEGVVSTRLVEIAGEACMVAVMRDETEVRRAQRTLQRLAAAGVSGGLRSLLDAAVEGVGAGVAVLARASAADAVTLSGLRTVQDEEGGLALPAPALARAIEARAFADWTPPQDEAERLAQAFGFHPVSIVVAPVRSDEGGAEALLVAFGSALQYAETTRSLIKVVAERIGQEFARLHAEQELRRSQQLFSQLFHASPVALVVSRLPRFAILDCNEVFCRQYGIPREHAIGRNGAELGIWADIEDRKALLADLLARRESAGREAWMHGRDGNSIRCALTARVVRDGDDDLLILSLVDVTAIRRAEQEVRELNATLEKRVEERTVQLVDANLELSNALQRLERAKDELVQSEKMAALGGIVAGVAHELNTPIGNCLTVTSTLSEATEDLLRESEQGLRRSTLKDYLGTAEQASEILMRNLTRAAELVASFKQVAVDRASSKRRDFRISEVVAETLLMLRPTLKTKPYQIETSVAEDVVMSSYPGPLGQVLTNLVNNAVLHGFEGRTQGKVRIDVSCDSGERVRIAVSDDGAGISEAMQRRVFDPFFTTKLGHGGSGLGLHIVHTIVTGLLGGTVELQSQPGAGTTVILTVPSQAPLRDDPD</sequence>
<evidence type="ECO:0000259" key="13">
    <source>
        <dbReference type="PROSITE" id="PS50113"/>
    </source>
</evidence>
<dbReference type="PANTHER" id="PTHR43065:SF42">
    <property type="entry name" value="TWO-COMPONENT SENSOR PPRA"/>
    <property type="match status" value="1"/>
</dbReference>
<dbReference type="Gene3D" id="3.30.565.10">
    <property type="entry name" value="Histidine kinase-like ATPase, C-terminal domain"/>
    <property type="match status" value="1"/>
</dbReference>
<dbReference type="InterPro" id="IPR035965">
    <property type="entry name" value="PAS-like_dom_sf"/>
</dbReference>
<dbReference type="CDD" id="cd12912">
    <property type="entry name" value="PDC2_MCP_like"/>
    <property type="match status" value="1"/>
</dbReference>
<evidence type="ECO:0000256" key="7">
    <source>
        <dbReference type="ARBA" id="ARBA00022989"/>
    </source>
</evidence>
<reference evidence="14 15" key="1">
    <citation type="submission" date="2020-08" db="EMBL/GenBank/DDBJ databases">
        <title>Genomic Encyclopedia of Type Strains, Phase IV (KMG-IV): sequencing the most valuable type-strain genomes for metagenomic binning, comparative biology and taxonomic classification.</title>
        <authorList>
            <person name="Goeker M."/>
        </authorList>
    </citation>
    <scope>NUCLEOTIDE SEQUENCE [LARGE SCALE GENOMIC DNA]</scope>
    <source>
        <strain evidence="14 15">DSM 106739</strain>
    </source>
</reference>
<feature type="domain" description="PAC" evidence="13">
    <location>
        <begin position="829"/>
        <end position="879"/>
    </location>
</feature>
<evidence type="ECO:0000256" key="8">
    <source>
        <dbReference type="ARBA" id="ARBA00023136"/>
    </source>
</evidence>
<feature type="transmembrane region" description="Helical" evidence="10">
    <location>
        <begin position="12"/>
        <end position="35"/>
    </location>
</feature>
<dbReference type="CDD" id="cd00130">
    <property type="entry name" value="PAS"/>
    <property type="match status" value="2"/>
</dbReference>
<feature type="domain" description="PAS" evidence="12">
    <location>
        <begin position="505"/>
        <end position="548"/>
    </location>
</feature>
<dbReference type="InterPro" id="IPR004358">
    <property type="entry name" value="Sig_transdc_His_kin-like_C"/>
</dbReference>
<evidence type="ECO:0000256" key="10">
    <source>
        <dbReference type="SAM" id="Phobius"/>
    </source>
</evidence>
<dbReference type="GO" id="GO:0005886">
    <property type="term" value="C:plasma membrane"/>
    <property type="evidence" value="ECO:0007669"/>
    <property type="project" value="UniProtKB-SubCell"/>
</dbReference>
<dbReference type="InterPro" id="IPR003661">
    <property type="entry name" value="HisK_dim/P_dom"/>
</dbReference>
<dbReference type="InterPro" id="IPR005467">
    <property type="entry name" value="His_kinase_dom"/>
</dbReference>
<dbReference type="SMART" id="SM00091">
    <property type="entry name" value="PAS"/>
    <property type="match status" value="3"/>
</dbReference>
<dbReference type="EC" id="2.7.13.3" evidence="3"/>
<evidence type="ECO:0000313" key="15">
    <source>
        <dbReference type="Proteomes" id="UP000561045"/>
    </source>
</evidence>
<dbReference type="Proteomes" id="UP000561045">
    <property type="component" value="Unassembled WGS sequence"/>
</dbReference>
<dbReference type="SUPFAM" id="SSF55785">
    <property type="entry name" value="PYP-like sensor domain (PAS domain)"/>
    <property type="match status" value="3"/>
</dbReference>
<name>A0A840BC25_9RHOO</name>
<evidence type="ECO:0000256" key="5">
    <source>
        <dbReference type="ARBA" id="ARBA00022553"/>
    </source>
</evidence>
<dbReference type="PROSITE" id="PS50113">
    <property type="entry name" value="PAC"/>
    <property type="match status" value="1"/>
</dbReference>
<dbReference type="PRINTS" id="PR00344">
    <property type="entry name" value="BCTRLSENSOR"/>
</dbReference>
<keyword evidence="9" id="KW-0175">Coiled coil</keyword>
<dbReference type="PROSITE" id="PS50109">
    <property type="entry name" value="HIS_KIN"/>
    <property type="match status" value="1"/>
</dbReference>
<comment type="catalytic activity">
    <reaction evidence="1">
        <text>ATP + protein L-histidine = ADP + protein N-phospho-L-histidine.</text>
        <dbReference type="EC" id="2.7.13.3"/>
    </reaction>
</comment>
<dbReference type="Pfam" id="PF13426">
    <property type="entry name" value="PAS_9"/>
    <property type="match status" value="2"/>
</dbReference>
<dbReference type="InterPro" id="IPR003594">
    <property type="entry name" value="HATPase_dom"/>
</dbReference>
<evidence type="ECO:0000256" key="9">
    <source>
        <dbReference type="SAM" id="Coils"/>
    </source>
</evidence>
<dbReference type="AlphaFoldDB" id="A0A840BC25"/>
<dbReference type="InterPro" id="IPR036890">
    <property type="entry name" value="HATPase_C_sf"/>
</dbReference>
<dbReference type="InterPro" id="IPR036097">
    <property type="entry name" value="HisK_dim/P_sf"/>
</dbReference>
<evidence type="ECO:0000256" key="1">
    <source>
        <dbReference type="ARBA" id="ARBA00000085"/>
    </source>
</evidence>
<evidence type="ECO:0000259" key="12">
    <source>
        <dbReference type="PROSITE" id="PS50112"/>
    </source>
</evidence>
<dbReference type="GO" id="GO:0000155">
    <property type="term" value="F:phosphorelay sensor kinase activity"/>
    <property type="evidence" value="ECO:0007669"/>
    <property type="project" value="InterPro"/>
</dbReference>
<keyword evidence="6 10" id="KW-0812">Transmembrane</keyword>
<keyword evidence="15" id="KW-1185">Reference proteome</keyword>
<organism evidence="14 15">
    <name type="scientific">Niveibacterium umoris</name>
    <dbReference type="NCBI Taxonomy" id="1193620"/>
    <lineage>
        <taxon>Bacteria</taxon>
        <taxon>Pseudomonadati</taxon>
        <taxon>Pseudomonadota</taxon>
        <taxon>Betaproteobacteria</taxon>
        <taxon>Rhodocyclales</taxon>
        <taxon>Rhodocyclaceae</taxon>
        <taxon>Niveibacterium</taxon>
    </lineage>
</organism>
<protein>
    <recommendedName>
        <fullName evidence="3">histidine kinase</fullName>
        <ecNumber evidence="3">2.7.13.3</ecNumber>
    </recommendedName>
</protein>
<evidence type="ECO:0000313" key="14">
    <source>
        <dbReference type="EMBL" id="MBB4011091.1"/>
    </source>
</evidence>
<dbReference type="EMBL" id="JACIET010000001">
    <property type="protein sequence ID" value="MBB4011091.1"/>
    <property type="molecule type" value="Genomic_DNA"/>
</dbReference>
<dbReference type="CDD" id="cd18773">
    <property type="entry name" value="PDC1_HK_sensor"/>
    <property type="match status" value="1"/>
</dbReference>
<gene>
    <name evidence="14" type="ORF">GGR36_000399</name>
</gene>
<dbReference type="Pfam" id="PF13188">
    <property type="entry name" value="PAS_8"/>
    <property type="match status" value="1"/>
</dbReference>
<comment type="caution">
    <text evidence="14">The sequence shown here is derived from an EMBL/GenBank/DDBJ whole genome shotgun (WGS) entry which is preliminary data.</text>
</comment>
<dbReference type="RefSeq" id="WP_183631356.1">
    <property type="nucleotide sequence ID" value="NZ_BAABLE010000011.1"/>
</dbReference>
<accession>A0A840BC25</accession>
<dbReference type="Gene3D" id="3.30.450.20">
    <property type="entry name" value="PAS domain"/>
    <property type="match status" value="4"/>
</dbReference>
<dbReference type="InterPro" id="IPR033479">
    <property type="entry name" value="dCache_1"/>
</dbReference>
<dbReference type="SUPFAM" id="SSF55874">
    <property type="entry name" value="ATPase domain of HSP90 chaperone/DNA topoisomerase II/histidine kinase"/>
    <property type="match status" value="1"/>
</dbReference>
<evidence type="ECO:0000259" key="11">
    <source>
        <dbReference type="PROSITE" id="PS50109"/>
    </source>
</evidence>
<feature type="coiled-coil region" evidence="9">
    <location>
        <begin position="870"/>
        <end position="922"/>
    </location>
</feature>
<evidence type="ECO:0000256" key="2">
    <source>
        <dbReference type="ARBA" id="ARBA00004651"/>
    </source>
</evidence>
<evidence type="ECO:0000256" key="6">
    <source>
        <dbReference type="ARBA" id="ARBA00022692"/>
    </source>
</evidence>
<dbReference type="Pfam" id="PF02743">
    <property type="entry name" value="dCache_1"/>
    <property type="match status" value="1"/>
</dbReference>
<comment type="subcellular location">
    <subcellularLocation>
        <location evidence="2">Cell membrane</location>
        <topology evidence="2">Multi-pass membrane protein</topology>
    </subcellularLocation>
</comment>
<dbReference type="NCBIfam" id="TIGR00229">
    <property type="entry name" value="sensory_box"/>
    <property type="match status" value="2"/>
</dbReference>
<feature type="domain" description="Histidine kinase" evidence="11">
    <location>
        <begin position="931"/>
        <end position="1162"/>
    </location>
</feature>